<dbReference type="PROSITE" id="PS50142">
    <property type="entry name" value="RNASE_3_2"/>
    <property type="match status" value="1"/>
</dbReference>
<sequence>MSKRPIDEVASGDVADAEASPEQKRARTSSGVSEEELDKAVAFLIRDADKFVDIFQNLKTRKEEQKSLKPQDLDAKTKKTLRNLAKTVLPVSASVQQLDEELKKQPQQFEPTFAKLPSHGALTKWTEEDIPSSLPPLPPVLDKVVEDAAFTHLGMARRPTDLSYERLEWLGDSYIMVISSGFIYSTFWNLPPGKMAQLRERLLKNTTLADYSLRYGFDKRANFPTEFGLGGRPGGTKVTDKERTKVIADIFEAYVAAIVLSDPEEGFNRVASWLKALWAGTLAKEIRDLPKTVAKQMELAAKSRLASLIVVKGVKIRYEDAPMKKTQRDRHTRAIMYTINCYLDGWGETNKLIGWGTAPSKKEAGEKAAQCAIDNKKLLSVYITKKKEFMQAQEAQQAEEARQAQAVEQAQDRPARTGSPASP</sequence>
<accession>A0A420YHK0</accession>
<dbReference type="EMBL" id="QVQW01000009">
    <property type="protein sequence ID" value="RKU47369.1"/>
    <property type="molecule type" value="Genomic_DNA"/>
</dbReference>
<dbReference type="CDD" id="cd00593">
    <property type="entry name" value="RIBOc"/>
    <property type="match status" value="1"/>
</dbReference>
<comment type="caution">
    <text evidence="4">The sequence shown here is derived from an EMBL/GenBank/DDBJ whole genome shotgun (WGS) entry which is preliminary data.</text>
</comment>
<gene>
    <name evidence="4" type="ORF">DL546_006344</name>
</gene>
<evidence type="ECO:0000256" key="1">
    <source>
        <dbReference type="ARBA" id="ARBA00022884"/>
    </source>
</evidence>
<dbReference type="GO" id="GO:0006369">
    <property type="term" value="P:termination of RNA polymerase II transcription"/>
    <property type="evidence" value="ECO:0007669"/>
    <property type="project" value="TreeGrafter"/>
</dbReference>
<dbReference type="PANTHER" id="PTHR11207">
    <property type="entry name" value="RIBONUCLEASE III"/>
    <property type="match status" value="1"/>
</dbReference>
<dbReference type="GO" id="GO:0006364">
    <property type="term" value="P:rRNA processing"/>
    <property type="evidence" value="ECO:0007669"/>
    <property type="project" value="TreeGrafter"/>
</dbReference>
<evidence type="ECO:0000313" key="5">
    <source>
        <dbReference type="Proteomes" id="UP000275385"/>
    </source>
</evidence>
<evidence type="ECO:0000313" key="4">
    <source>
        <dbReference type="EMBL" id="RKU47369.1"/>
    </source>
</evidence>
<dbReference type="Gene3D" id="3.30.160.20">
    <property type="match status" value="1"/>
</dbReference>
<dbReference type="GO" id="GO:0034475">
    <property type="term" value="P:U4 snRNA 3'-end processing"/>
    <property type="evidence" value="ECO:0007669"/>
    <property type="project" value="TreeGrafter"/>
</dbReference>
<reference evidence="4 5" key="1">
    <citation type="submission" date="2018-08" db="EMBL/GenBank/DDBJ databases">
        <title>Draft genome of the lignicolous fungus Coniochaeta pulveracea.</title>
        <authorList>
            <person name="Borstlap C.J."/>
            <person name="De Witt R.N."/>
            <person name="Botha A."/>
            <person name="Volschenk H."/>
        </authorList>
    </citation>
    <scope>NUCLEOTIDE SEQUENCE [LARGE SCALE GENOMIC DNA]</scope>
    <source>
        <strain evidence="4 5">CAB683</strain>
    </source>
</reference>
<dbReference type="SUPFAM" id="SSF54768">
    <property type="entry name" value="dsRNA-binding domain-like"/>
    <property type="match status" value="1"/>
</dbReference>
<dbReference type="Gene3D" id="1.10.1520.10">
    <property type="entry name" value="Ribonuclease III domain"/>
    <property type="match status" value="1"/>
</dbReference>
<dbReference type="Pfam" id="PF00636">
    <property type="entry name" value="Ribonuclease_3"/>
    <property type="match status" value="1"/>
</dbReference>
<feature type="region of interest" description="Disordered" evidence="2">
    <location>
        <begin position="394"/>
        <end position="423"/>
    </location>
</feature>
<dbReference type="SUPFAM" id="SSF69065">
    <property type="entry name" value="RNase III domain-like"/>
    <property type="match status" value="1"/>
</dbReference>
<protein>
    <recommendedName>
        <fullName evidence="3">RNase III domain-containing protein</fullName>
    </recommendedName>
</protein>
<feature type="region of interest" description="Disordered" evidence="2">
    <location>
        <begin position="1"/>
        <end position="35"/>
    </location>
</feature>
<dbReference type="STRING" id="177199.A0A420YHK0"/>
<dbReference type="OrthoDB" id="2392202at2759"/>
<dbReference type="InterPro" id="IPR036389">
    <property type="entry name" value="RNase_III_sf"/>
</dbReference>
<name>A0A420YHK0_9PEZI</name>
<dbReference type="AlphaFoldDB" id="A0A420YHK0"/>
<evidence type="ECO:0000256" key="2">
    <source>
        <dbReference type="SAM" id="MobiDB-lite"/>
    </source>
</evidence>
<dbReference type="PANTHER" id="PTHR11207:SF0">
    <property type="entry name" value="RIBONUCLEASE 3"/>
    <property type="match status" value="1"/>
</dbReference>
<feature type="compositionally biased region" description="Low complexity" evidence="2">
    <location>
        <begin position="394"/>
        <end position="409"/>
    </location>
</feature>
<organism evidence="4 5">
    <name type="scientific">Coniochaeta pulveracea</name>
    <dbReference type="NCBI Taxonomy" id="177199"/>
    <lineage>
        <taxon>Eukaryota</taxon>
        <taxon>Fungi</taxon>
        <taxon>Dikarya</taxon>
        <taxon>Ascomycota</taxon>
        <taxon>Pezizomycotina</taxon>
        <taxon>Sordariomycetes</taxon>
        <taxon>Sordariomycetidae</taxon>
        <taxon>Coniochaetales</taxon>
        <taxon>Coniochaetaceae</taxon>
        <taxon>Coniochaeta</taxon>
    </lineage>
</organism>
<keyword evidence="5" id="KW-1185">Reference proteome</keyword>
<proteinExistence type="predicted"/>
<dbReference type="InterPro" id="IPR000999">
    <property type="entry name" value="RNase_III_dom"/>
</dbReference>
<feature type="domain" description="RNase III" evidence="3">
    <location>
        <begin position="123"/>
        <end position="263"/>
    </location>
</feature>
<dbReference type="GO" id="GO:0003723">
    <property type="term" value="F:RNA binding"/>
    <property type="evidence" value="ECO:0007669"/>
    <property type="project" value="UniProtKB-KW"/>
</dbReference>
<dbReference type="GO" id="GO:0005654">
    <property type="term" value="C:nucleoplasm"/>
    <property type="evidence" value="ECO:0007669"/>
    <property type="project" value="TreeGrafter"/>
</dbReference>
<keyword evidence="1" id="KW-0694">RNA-binding</keyword>
<dbReference type="PROSITE" id="PS00517">
    <property type="entry name" value="RNASE_3_1"/>
    <property type="match status" value="1"/>
</dbReference>
<dbReference type="Proteomes" id="UP000275385">
    <property type="component" value="Unassembled WGS sequence"/>
</dbReference>
<dbReference type="GO" id="GO:0004525">
    <property type="term" value="F:ribonuclease III activity"/>
    <property type="evidence" value="ECO:0007669"/>
    <property type="project" value="InterPro"/>
</dbReference>
<dbReference type="SMART" id="SM00535">
    <property type="entry name" value="RIBOc"/>
    <property type="match status" value="1"/>
</dbReference>
<evidence type="ECO:0000259" key="3">
    <source>
        <dbReference type="PROSITE" id="PS50142"/>
    </source>
</evidence>